<dbReference type="AlphaFoldDB" id="A0A4S8MEE0"/>
<reference evidence="2 3" key="1">
    <citation type="journal article" date="2019" name="Nat. Ecol. Evol.">
        <title>Megaphylogeny resolves global patterns of mushroom evolution.</title>
        <authorList>
            <person name="Varga T."/>
            <person name="Krizsan K."/>
            <person name="Foldi C."/>
            <person name="Dima B."/>
            <person name="Sanchez-Garcia M."/>
            <person name="Sanchez-Ramirez S."/>
            <person name="Szollosi G.J."/>
            <person name="Szarkandi J.G."/>
            <person name="Papp V."/>
            <person name="Albert L."/>
            <person name="Andreopoulos W."/>
            <person name="Angelini C."/>
            <person name="Antonin V."/>
            <person name="Barry K.W."/>
            <person name="Bougher N.L."/>
            <person name="Buchanan P."/>
            <person name="Buyck B."/>
            <person name="Bense V."/>
            <person name="Catcheside P."/>
            <person name="Chovatia M."/>
            <person name="Cooper J."/>
            <person name="Damon W."/>
            <person name="Desjardin D."/>
            <person name="Finy P."/>
            <person name="Geml J."/>
            <person name="Haridas S."/>
            <person name="Hughes K."/>
            <person name="Justo A."/>
            <person name="Karasinski D."/>
            <person name="Kautmanova I."/>
            <person name="Kiss B."/>
            <person name="Kocsube S."/>
            <person name="Kotiranta H."/>
            <person name="LaButti K.M."/>
            <person name="Lechner B.E."/>
            <person name="Liimatainen K."/>
            <person name="Lipzen A."/>
            <person name="Lukacs Z."/>
            <person name="Mihaltcheva S."/>
            <person name="Morgado L.N."/>
            <person name="Niskanen T."/>
            <person name="Noordeloos M.E."/>
            <person name="Ohm R.A."/>
            <person name="Ortiz-Santana B."/>
            <person name="Ovrebo C."/>
            <person name="Racz N."/>
            <person name="Riley R."/>
            <person name="Savchenko A."/>
            <person name="Shiryaev A."/>
            <person name="Soop K."/>
            <person name="Spirin V."/>
            <person name="Szebenyi C."/>
            <person name="Tomsovsky M."/>
            <person name="Tulloss R.E."/>
            <person name="Uehling J."/>
            <person name="Grigoriev I.V."/>
            <person name="Vagvolgyi C."/>
            <person name="Papp T."/>
            <person name="Martin F.M."/>
            <person name="Miettinen O."/>
            <person name="Hibbett D.S."/>
            <person name="Nagy L.G."/>
        </authorList>
    </citation>
    <scope>NUCLEOTIDE SEQUENCE [LARGE SCALE GENOMIC DNA]</scope>
    <source>
        <strain evidence="2 3">CBS 962.96</strain>
    </source>
</reference>
<evidence type="ECO:0000313" key="2">
    <source>
        <dbReference type="EMBL" id="THV00975.1"/>
    </source>
</evidence>
<dbReference type="SUPFAM" id="SSF46689">
    <property type="entry name" value="Homeodomain-like"/>
    <property type="match status" value="1"/>
</dbReference>
<accession>A0A4S8MEE0</accession>
<dbReference type="EMBL" id="ML179234">
    <property type="protein sequence ID" value="THU94000.1"/>
    <property type="molecule type" value="Genomic_DNA"/>
</dbReference>
<dbReference type="InterPro" id="IPR009057">
    <property type="entry name" value="Homeodomain-like_sf"/>
</dbReference>
<dbReference type="Proteomes" id="UP000297245">
    <property type="component" value="Unassembled WGS sequence"/>
</dbReference>
<sequence>MGNRRIHDTAKRIAIRLSARDPQRPLHRAEILQICDMSVRTLQRARRRWCETGNVAKVKALGRGRPRLLNNMDIKYLITLCRHKPTRFLDEYQQLLEQWRYNSVGLTVIHRALEREGFSVKRIQKVARERSKEKIAEFIHNAAQYTPLQLVSIDEMSKDDRTYTRLFGREVVGKRLNWMIASKVIEGSFTNDEFLVFLERNLVSHVVSAAFTSKN</sequence>
<evidence type="ECO:0000313" key="3">
    <source>
        <dbReference type="Proteomes" id="UP000297245"/>
    </source>
</evidence>
<evidence type="ECO:0008006" key="4">
    <source>
        <dbReference type="Google" id="ProtNLM"/>
    </source>
</evidence>
<name>A0A4S8MEE0_DENBC</name>
<gene>
    <name evidence="2" type="ORF">K435DRAFT_750698</name>
    <name evidence="1" type="ORF">K435DRAFT_756906</name>
</gene>
<keyword evidence="3" id="KW-1185">Reference proteome</keyword>
<evidence type="ECO:0000313" key="1">
    <source>
        <dbReference type="EMBL" id="THU94000.1"/>
    </source>
</evidence>
<proteinExistence type="predicted"/>
<dbReference type="EMBL" id="ML179096">
    <property type="protein sequence ID" value="THV00975.1"/>
    <property type="molecule type" value="Genomic_DNA"/>
</dbReference>
<protein>
    <recommendedName>
        <fullName evidence="4">Winged helix-turn helix domain-containing protein</fullName>
    </recommendedName>
</protein>
<dbReference type="OrthoDB" id="2994945at2759"/>
<organism evidence="2 3">
    <name type="scientific">Dendrothele bispora (strain CBS 962.96)</name>
    <dbReference type="NCBI Taxonomy" id="1314807"/>
    <lineage>
        <taxon>Eukaryota</taxon>
        <taxon>Fungi</taxon>
        <taxon>Dikarya</taxon>
        <taxon>Basidiomycota</taxon>
        <taxon>Agaricomycotina</taxon>
        <taxon>Agaricomycetes</taxon>
        <taxon>Agaricomycetidae</taxon>
        <taxon>Agaricales</taxon>
        <taxon>Agaricales incertae sedis</taxon>
        <taxon>Dendrothele</taxon>
    </lineage>
</organism>